<feature type="region of interest" description="Disordered" evidence="14">
    <location>
        <begin position="497"/>
        <end position="533"/>
    </location>
</feature>
<feature type="compositionally biased region" description="Basic and acidic residues" evidence="14">
    <location>
        <begin position="497"/>
        <end position="510"/>
    </location>
</feature>
<dbReference type="Proteomes" id="UP000198372">
    <property type="component" value="Unassembled WGS sequence"/>
</dbReference>
<proteinExistence type="inferred from homology"/>
<dbReference type="SMART" id="SM00478">
    <property type="entry name" value="ENDO3c"/>
    <property type="match status" value="1"/>
</dbReference>
<evidence type="ECO:0000313" key="17">
    <source>
        <dbReference type="Proteomes" id="UP000198372"/>
    </source>
</evidence>
<dbReference type="FunFam" id="1.10.340.30:FF:000002">
    <property type="entry name" value="Adenine DNA glycosylase"/>
    <property type="match status" value="1"/>
</dbReference>
<dbReference type="GO" id="GO:0051539">
    <property type="term" value="F:4 iron, 4 sulfur cluster binding"/>
    <property type="evidence" value="ECO:0007669"/>
    <property type="project" value="UniProtKB-KW"/>
</dbReference>
<dbReference type="STRING" id="269621.A0A238FRL9"/>
<keyword evidence="13" id="KW-0326">Glycosidase</keyword>
<comment type="similarity">
    <text evidence="3">Belongs to the Nth/MutY family.</text>
</comment>
<evidence type="ECO:0000256" key="10">
    <source>
        <dbReference type="ARBA" id="ARBA00023004"/>
    </source>
</evidence>
<dbReference type="EC" id="3.2.2.31" evidence="4"/>
<evidence type="ECO:0000256" key="14">
    <source>
        <dbReference type="SAM" id="MobiDB-lite"/>
    </source>
</evidence>
<keyword evidence="6" id="KW-0004">4Fe-4S</keyword>
<evidence type="ECO:0000256" key="7">
    <source>
        <dbReference type="ARBA" id="ARBA00022723"/>
    </source>
</evidence>
<feature type="compositionally biased region" description="Basic and acidic residues" evidence="14">
    <location>
        <begin position="599"/>
        <end position="616"/>
    </location>
</feature>
<dbReference type="PANTHER" id="PTHR42944:SF1">
    <property type="entry name" value="ADENINE DNA GLYCOSYLASE"/>
    <property type="match status" value="1"/>
</dbReference>
<dbReference type="PANTHER" id="PTHR42944">
    <property type="entry name" value="ADENINE DNA GLYCOSYLASE"/>
    <property type="match status" value="1"/>
</dbReference>
<feature type="region of interest" description="Disordered" evidence="14">
    <location>
        <begin position="48"/>
        <end position="70"/>
    </location>
</feature>
<evidence type="ECO:0000256" key="4">
    <source>
        <dbReference type="ARBA" id="ARBA00012045"/>
    </source>
</evidence>
<evidence type="ECO:0000256" key="9">
    <source>
        <dbReference type="ARBA" id="ARBA00022801"/>
    </source>
</evidence>
<name>A0A238FRL9_9BASI</name>
<dbReference type="Gene3D" id="1.10.1670.10">
    <property type="entry name" value="Helix-hairpin-Helix base-excision DNA repair enzymes (C-terminal)"/>
    <property type="match status" value="1"/>
</dbReference>
<evidence type="ECO:0000256" key="3">
    <source>
        <dbReference type="ARBA" id="ARBA00008343"/>
    </source>
</evidence>
<dbReference type="CDD" id="cd00056">
    <property type="entry name" value="ENDO3c"/>
    <property type="match status" value="1"/>
</dbReference>
<reference evidence="17" key="1">
    <citation type="submission" date="2016-09" db="EMBL/GenBank/DDBJ databases">
        <authorList>
            <person name="Jeantristanb JTB J.-T."/>
            <person name="Ricardo R."/>
        </authorList>
    </citation>
    <scope>NUCLEOTIDE SEQUENCE [LARGE SCALE GENOMIC DNA]</scope>
</reference>
<keyword evidence="11" id="KW-0411">Iron-sulfur</keyword>
<dbReference type="GO" id="GO:0000701">
    <property type="term" value="F:purine-specific mismatch base pair DNA N-glycosylase activity"/>
    <property type="evidence" value="ECO:0007669"/>
    <property type="project" value="UniProtKB-EC"/>
</dbReference>
<dbReference type="GO" id="GO:0005634">
    <property type="term" value="C:nucleus"/>
    <property type="evidence" value="ECO:0007669"/>
    <property type="project" value="TreeGrafter"/>
</dbReference>
<evidence type="ECO:0000256" key="8">
    <source>
        <dbReference type="ARBA" id="ARBA00022763"/>
    </source>
</evidence>
<evidence type="ECO:0000256" key="2">
    <source>
        <dbReference type="ARBA" id="ARBA00001966"/>
    </source>
</evidence>
<sequence>MVEMRPPASTSSSHPISPLLPAVLGSKTRAHPSSYHCFIDSPYAASTSTSTSQASQKGNKKGKQTSSSTAAPQLLQGSIAVRTLHEKLLTWFDTVRDKRQMPWRKDLIIEHMSSSEKTQRAYEVWVSEIMLQQTQVATVIPYFNRWLLTFPTVSDLAKADIEKVNEIWKGLGYYSRANRLLAGAKTVMKEFEGSIPGTAEGLEKIDGIGPYSAGAISSIAFGKRAAMVDGNVTRVLSRLTAFHGPSTAKATTTYIWGLAATLVPPQISKLPKHYEALSAGGPNKSGSWNQALMELGATICTPKQPKCGECPLKAECSAYVEVRYAQSQRLQQPKSPKKDLEDIEDLCQVCSPIEGFSMSTHDMMQYPMAKERKKQREEDTAVCILEWQPEDPSKQKEVLMCKRPERGLLAGLFEFPSIDIPPSSEPSTPTSRRKLLQHLLQTLITDPLPFQSSTTESSFIIVLSETLPAAVQVYSHMIRTYHPLRIILKSSKRPRLVEGETNKTKNESVKTPKRKKTKRASSSDDEDDEASTVEMVQSLPGRARWIAASQVEKANTGGASDKIWAMRQRVEKGLVAVDADEKGGKGKGGGATGTGVAKGKKEKDGLRGRREKEQSLMKKWLGRPAEEGKRGEKKRTGGQKEEEEDEVVVLDDVKTVDSPGKVYKKRRIVIASDEEDN</sequence>
<accession>A0A238FRL9</accession>
<dbReference type="SUPFAM" id="SSF48150">
    <property type="entry name" value="DNA-glycosylase"/>
    <property type="match status" value="1"/>
</dbReference>
<dbReference type="GO" id="GO:0035485">
    <property type="term" value="F:adenine/guanine mispair binding"/>
    <property type="evidence" value="ECO:0007669"/>
    <property type="project" value="TreeGrafter"/>
</dbReference>
<dbReference type="GO" id="GO:0006285">
    <property type="term" value="P:base-excision repair, AP site formation"/>
    <property type="evidence" value="ECO:0007669"/>
    <property type="project" value="UniProtKB-ARBA"/>
</dbReference>
<keyword evidence="8" id="KW-0227">DNA damage</keyword>
<dbReference type="GO" id="GO:0032357">
    <property type="term" value="F:oxidized purine DNA binding"/>
    <property type="evidence" value="ECO:0007669"/>
    <property type="project" value="TreeGrafter"/>
</dbReference>
<comment type="catalytic activity">
    <reaction evidence="1">
        <text>Hydrolyzes free adenine bases from 7,8-dihydro-8-oxoguanine:adenine mismatched double-stranded DNA, leaving an apurinic site.</text>
        <dbReference type="EC" id="3.2.2.31"/>
    </reaction>
</comment>
<keyword evidence="9" id="KW-0378">Hydrolase</keyword>
<keyword evidence="10" id="KW-0408">Iron</keyword>
<dbReference type="Gene3D" id="1.10.340.30">
    <property type="entry name" value="Hypothetical protein, domain 2"/>
    <property type="match status" value="1"/>
</dbReference>
<dbReference type="InterPro" id="IPR015797">
    <property type="entry name" value="NUDIX_hydrolase-like_dom_sf"/>
</dbReference>
<evidence type="ECO:0000256" key="1">
    <source>
        <dbReference type="ARBA" id="ARBA00000843"/>
    </source>
</evidence>
<dbReference type="AlphaFoldDB" id="A0A238FRL9"/>
<evidence type="ECO:0000256" key="6">
    <source>
        <dbReference type="ARBA" id="ARBA00022485"/>
    </source>
</evidence>
<dbReference type="InterPro" id="IPR003651">
    <property type="entry name" value="Endonuclease3_FeS-loop_motif"/>
</dbReference>
<evidence type="ECO:0000256" key="12">
    <source>
        <dbReference type="ARBA" id="ARBA00023204"/>
    </source>
</evidence>
<feature type="domain" description="HhH-GPD" evidence="15">
    <location>
        <begin position="130"/>
        <end position="298"/>
    </location>
</feature>
<organism evidence="16 17">
    <name type="scientific">Microbotryum intermedium</name>
    <dbReference type="NCBI Taxonomy" id="269621"/>
    <lineage>
        <taxon>Eukaryota</taxon>
        <taxon>Fungi</taxon>
        <taxon>Dikarya</taxon>
        <taxon>Basidiomycota</taxon>
        <taxon>Pucciniomycotina</taxon>
        <taxon>Microbotryomycetes</taxon>
        <taxon>Microbotryales</taxon>
        <taxon>Microbotryaceae</taxon>
        <taxon>Microbotryum</taxon>
    </lineage>
</organism>
<dbReference type="GO" id="GO:0034039">
    <property type="term" value="F:8-oxo-7,8-dihydroguanine DNA N-glycosylase activity"/>
    <property type="evidence" value="ECO:0007669"/>
    <property type="project" value="TreeGrafter"/>
</dbReference>
<dbReference type="OrthoDB" id="10248838at2759"/>
<dbReference type="InterPro" id="IPR011257">
    <property type="entry name" value="DNA_glycosylase"/>
</dbReference>
<dbReference type="GO" id="GO:0046872">
    <property type="term" value="F:metal ion binding"/>
    <property type="evidence" value="ECO:0007669"/>
    <property type="project" value="UniProtKB-KW"/>
</dbReference>
<evidence type="ECO:0000256" key="11">
    <source>
        <dbReference type="ARBA" id="ARBA00023014"/>
    </source>
</evidence>
<feature type="compositionally biased region" description="Basic and acidic residues" evidence="14">
    <location>
        <begin position="624"/>
        <end position="640"/>
    </location>
</feature>
<dbReference type="GO" id="GO:0006298">
    <property type="term" value="P:mismatch repair"/>
    <property type="evidence" value="ECO:0007669"/>
    <property type="project" value="TreeGrafter"/>
</dbReference>
<keyword evidence="12" id="KW-0234">DNA repair</keyword>
<protein>
    <recommendedName>
        <fullName evidence="5">Adenine DNA glycosylase</fullName>
        <ecNumber evidence="4">3.2.2.31</ecNumber>
    </recommendedName>
</protein>
<dbReference type="InterPro" id="IPR003265">
    <property type="entry name" value="HhH-GPD_domain"/>
</dbReference>
<dbReference type="SUPFAM" id="SSF55811">
    <property type="entry name" value="Nudix"/>
    <property type="match status" value="1"/>
</dbReference>
<evidence type="ECO:0000256" key="5">
    <source>
        <dbReference type="ARBA" id="ARBA00022023"/>
    </source>
</evidence>
<dbReference type="InterPro" id="IPR023170">
    <property type="entry name" value="HhH_base_excis_C"/>
</dbReference>
<gene>
    <name evidence="16" type="ORF">BQ2448_6298</name>
</gene>
<dbReference type="EMBL" id="FMSP01000019">
    <property type="protein sequence ID" value="SCV73868.1"/>
    <property type="molecule type" value="Genomic_DNA"/>
</dbReference>
<dbReference type="SMART" id="SM00525">
    <property type="entry name" value="FES"/>
    <property type="match status" value="1"/>
</dbReference>
<keyword evidence="17" id="KW-1185">Reference proteome</keyword>
<feature type="region of interest" description="Disordered" evidence="14">
    <location>
        <begin position="580"/>
        <end position="647"/>
    </location>
</feature>
<keyword evidence="7" id="KW-0479">Metal-binding</keyword>
<dbReference type="Gene3D" id="3.90.79.10">
    <property type="entry name" value="Nucleoside Triphosphate Pyrophosphohydrolase"/>
    <property type="match status" value="1"/>
</dbReference>
<evidence type="ECO:0000256" key="13">
    <source>
        <dbReference type="ARBA" id="ARBA00023295"/>
    </source>
</evidence>
<comment type="cofactor">
    <cofactor evidence="2">
        <name>[4Fe-4S] cluster</name>
        <dbReference type="ChEBI" id="CHEBI:49883"/>
    </cofactor>
</comment>
<evidence type="ECO:0000259" key="15">
    <source>
        <dbReference type="SMART" id="SM00478"/>
    </source>
</evidence>
<dbReference type="Pfam" id="PF00730">
    <property type="entry name" value="HhH-GPD"/>
    <property type="match status" value="1"/>
</dbReference>
<dbReference type="InterPro" id="IPR044298">
    <property type="entry name" value="MIG/MutY"/>
</dbReference>
<evidence type="ECO:0000313" key="16">
    <source>
        <dbReference type="EMBL" id="SCV73868.1"/>
    </source>
</evidence>